<dbReference type="PANTHER" id="PTHR43861">
    <property type="entry name" value="TRANS-ACONITATE 2-METHYLTRANSFERASE-RELATED"/>
    <property type="match status" value="1"/>
</dbReference>
<name>A0A4U2MNF1_9BACI</name>
<reference evidence="5 6" key="1">
    <citation type="journal article" date="2019" name="Environ. Microbiol.">
        <title>An active ?-lactamase is a part of an orchestrated cell wall stress resistance network of Bacillus subtilis and related rhizosphere species.</title>
        <authorList>
            <person name="Bucher T."/>
            <person name="Keren-Paz A."/>
            <person name="Hausser J."/>
            <person name="Olender T."/>
            <person name="Cytryn E."/>
            <person name="Kolodkin-Gal I."/>
        </authorList>
    </citation>
    <scope>NUCLEOTIDE SEQUENCE [LARGE SCALE GENOMIC DNA]</scope>
    <source>
        <strain evidence="4 5">I5</strain>
        <strain evidence="3 6">I71</strain>
    </source>
</reference>
<dbReference type="Proteomes" id="UP000305222">
    <property type="component" value="Unassembled WGS sequence"/>
</dbReference>
<dbReference type="Proteomes" id="UP000306037">
    <property type="component" value="Unassembled WGS sequence"/>
</dbReference>
<protein>
    <submittedName>
        <fullName evidence="3">Class I SAM-dependent methyltransferase</fullName>
    </submittedName>
</protein>
<accession>A0A4U2MNF1</accession>
<dbReference type="RefSeq" id="WP_098225451.1">
    <property type="nucleotide sequence ID" value="NZ_JBQKKF010000032.1"/>
</dbReference>
<dbReference type="Gene3D" id="3.40.50.150">
    <property type="entry name" value="Vaccinia Virus protein VP39"/>
    <property type="match status" value="1"/>
</dbReference>
<sequence>MEKLLEIAKNPEPFEKGTQEIWLDPDRADLVLKSHFDENIPGGSRESSFIDGTVDFINKIAPVEKFKKVIDLGCGPGLYSQRLAIQGYDVVGVDFNEKSIEYAISDARKKGLTIDYRIENITNIESQNEFDLALLIYQIYSVFSPEDRKKILSNIYRGLKPGGLVLLDVLSDAGYENFQENLMWSLSRKDNLFSDRKHLTLYAAFKYPNNVTLAKNVLAFGDGEIVNYNYWNQHFSIESLEKEVNDAGFTLQKVYADVNGGDYVIDSESFAVVLKKK</sequence>
<dbReference type="EMBL" id="SZON01002668">
    <property type="protein sequence ID" value="TKI84955.1"/>
    <property type="molecule type" value="Genomic_DNA"/>
</dbReference>
<dbReference type="InterPro" id="IPR029063">
    <property type="entry name" value="SAM-dependent_MTases_sf"/>
</dbReference>
<dbReference type="GO" id="GO:0032259">
    <property type="term" value="P:methylation"/>
    <property type="evidence" value="ECO:0007669"/>
    <property type="project" value="UniProtKB-KW"/>
</dbReference>
<evidence type="ECO:0000256" key="1">
    <source>
        <dbReference type="ARBA" id="ARBA00022679"/>
    </source>
</evidence>
<feature type="domain" description="Methyltransferase" evidence="2">
    <location>
        <begin position="69"/>
        <end position="163"/>
    </location>
</feature>
<keyword evidence="1 3" id="KW-0808">Transferase</keyword>
<dbReference type="SUPFAM" id="SSF53335">
    <property type="entry name" value="S-adenosyl-L-methionine-dependent methyltransferases"/>
    <property type="match status" value="1"/>
</dbReference>
<dbReference type="GO" id="GO:0008168">
    <property type="term" value="F:methyltransferase activity"/>
    <property type="evidence" value="ECO:0007669"/>
    <property type="project" value="UniProtKB-KW"/>
</dbReference>
<organism evidence="3 6">
    <name type="scientific">Bacillus wiedmannii</name>
    <dbReference type="NCBI Taxonomy" id="1890302"/>
    <lineage>
        <taxon>Bacteria</taxon>
        <taxon>Bacillati</taxon>
        <taxon>Bacillota</taxon>
        <taxon>Bacilli</taxon>
        <taxon>Bacillales</taxon>
        <taxon>Bacillaceae</taxon>
        <taxon>Bacillus</taxon>
        <taxon>Bacillus cereus group</taxon>
    </lineage>
</organism>
<evidence type="ECO:0000313" key="5">
    <source>
        <dbReference type="Proteomes" id="UP000305222"/>
    </source>
</evidence>
<evidence type="ECO:0000259" key="2">
    <source>
        <dbReference type="Pfam" id="PF13649"/>
    </source>
</evidence>
<evidence type="ECO:0000313" key="4">
    <source>
        <dbReference type="EMBL" id="TKI84955.1"/>
    </source>
</evidence>
<evidence type="ECO:0000313" key="3">
    <source>
        <dbReference type="EMBL" id="TKH12707.1"/>
    </source>
</evidence>
<proteinExistence type="predicted"/>
<dbReference type="Pfam" id="PF13649">
    <property type="entry name" value="Methyltransf_25"/>
    <property type="match status" value="1"/>
</dbReference>
<gene>
    <name evidence="3" type="ORF">FC694_21360</name>
    <name evidence="4" type="ORF">FC699_31010</name>
</gene>
<evidence type="ECO:0000313" key="6">
    <source>
        <dbReference type="Proteomes" id="UP000306037"/>
    </source>
</evidence>
<comment type="caution">
    <text evidence="3">The sequence shown here is derived from an EMBL/GenBank/DDBJ whole genome shotgun (WGS) entry which is preliminary data.</text>
</comment>
<dbReference type="InterPro" id="IPR041698">
    <property type="entry name" value="Methyltransf_25"/>
</dbReference>
<dbReference type="EMBL" id="SZOM01000188">
    <property type="protein sequence ID" value="TKH12707.1"/>
    <property type="molecule type" value="Genomic_DNA"/>
</dbReference>
<dbReference type="CDD" id="cd02440">
    <property type="entry name" value="AdoMet_MTases"/>
    <property type="match status" value="1"/>
</dbReference>
<dbReference type="AlphaFoldDB" id="A0A4U2MNF1"/>
<keyword evidence="3" id="KW-0489">Methyltransferase</keyword>